<dbReference type="Proteomes" id="UP000067698">
    <property type="component" value="Chromosome"/>
</dbReference>
<keyword evidence="1" id="KW-1133">Transmembrane helix</keyword>
<feature type="transmembrane region" description="Helical" evidence="1">
    <location>
        <begin position="20"/>
        <end position="42"/>
    </location>
</feature>
<keyword evidence="1" id="KW-0472">Membrane</keyword>
<dbReference type="AlphaFoldDB" id="A0AAC9A6R3"/>
<feature type="transmembrane region" description="Helical" evidence="1">
    <location>
        <begin position="62"/>
        <end position="90"/>
    </location>
</feature>
<gene>
    <name evidence="2" type="ORF">AWM74_00815</name>
</gene>
<dbReference type="EMBL" id="CP014162">
    <property type="protein sequence ID" value="AMB96859.1"/>
    <property type="molecule type" value="Genomic_DNA"/>
</dbReference>
<reference evidence="3" key="2">
    <citation type="submission" date="2016-01" db="EMBL/GenBank/DDBJ databases">
        <title>Six Aerococcus type strain genome sequencing and assembly using PacBio and Illumina Hiseq.</title>
        <authorList>
            <person name="Carkaci D."/>
            <person name="Dargis R."/>
            <person name="Nielsen X.C."/>
            <person name="Skovgaard O."/>
            <person name="Fuursted K."/>
            <person name="Christensen J.J."/>
        </authorList>
    </citation>
    <scope>NUCLEOTIDE SEQUENCE [LARGE SCALE GENOMIC DNA]</scope>
    <source>
        <strain evidence="3">CCUG28094</strain>
    </source>
</reference>
<keyword evidence="1" id="KW-0812">Transmembrane</keyword>
<protein>
    <submittedName>
        <fullName evidence="2">Uncharacterized protein</fullName>
    </submittedName>
</protein>
<feature type="transmembrane region" description="Helical" evidence="1">
    <location>
        <begin position="111"/>
        <end position="129"/>
    </location>
</feature>
<reference evidence="2 3" key="1">
    <citation type="journal article" date="2016" name="Genome Announc.">
        <title>Complete Genome Sequences of Aerococcus christensenii CCUG 28831T, Aerococcus sanguinicola CCUG 43001T, Aerococcus urinae CCUG 36881T, Aerococcus urinaeequi CCUG 28094T, Aerococcus urinaehominis CCUG 42038 BT, and Aerococcus viridans CCUG 4311T.</title>
        <authorList>
            <person name="Carkaci D."/>
            <person name="Dargis R."/>
            <person name="Nielsen X.C."/>
            <person name="Skovgaard O."/>
            <person name="Fuursted K."/>
            <person name="Christensen J.J."/>
        </authorList>
    </citation>
    <scope>NUCLEOTIDE SEQUENCE [LARGE SCALE GENOMIC DNA]</scope>
    <source>
        <strain evidence="2 3">CCUG28094</strain>
    </source>
</reference>
<evidence type="ECO:0000313" key="2">
    <source>
        <dbReference type="EMBL" id="AMB96859.1"/>
    </source>
</evidence>
<dbReference type="RefSeq" id="WP_026466221.1">
    <property type="nucleotide sequence ID" value="NZ_CP014162.1"/>
</dbReference>
<proteinExistence type="predicted"/>
<name>A0AAC9A6R3_9LACT</name>
<evidence type="ECO:0000313" key="3">
    <source>
        <dbReference type="Proteomes" id="UP000067698"/>
    </source>
</evidence>
<accession>A0AAC9A6R3</accession>
<evidence type="ECO:0000256" key="1">
    <source>
        <dbReference type="SAM" id="Phobius"/>
    </source>
</evidence>
<sequence length="134" mass="15254">MQNFFKWLNSKNQEFRNGFIEIKFATLTIGIIILEVLFISYFNSQIHPFVEDAIITSGNENIIGLAFETLTHLIILYLVMLPLSLAFTVYSKKDTLINRISNKILEMCIEIFKDIFIAGIVGISAYIALNTLKG</sequence>
<organism evidence="2 3">
    <name type="scientific">Aerococcus urinaeequi</name>
    <dbReference type="NCBI Taxonomy" id="51665"/>
    <lineage>
        <taxon>Bacteria</taxon>
        <taxon>Bacillati</taxon>
        <taxon>Bacillota</taxon>
        <taxon>Bacilli</taxon>
        <taxon>Lactobacillales</taxon>
        <taxon>Aerococcaceae</taxon>
        <taxon>Aerococcus</taxon>
    </lineage>
</organism>
<dbReference type="GeneID" id="92866089"/>